<sequence length="546" mass="61075">MDIRWVLRTIKAVAVLSFLVSALTGCDGNAPEPTANSKESNQNGSGMQSGQTGPYPINTKDSFSYWGTMSTTTASFYTNQGDSEYGKEVEKRTGVKVKWMTPQGSNINEAFNLMIASGSLPDAIEYNWASVYPGGPEKALQDGVIMPLNDLIDKYAPNLKKALSADPSLDKMVKTDSGKYYAFPMIRPESSLVYKGPMIRKDWLDELGLDVPSTIDEWYTVLKAFKDKKGAQASLTLIKNSKGPDLDSFVFGAYKVGDNFYVDDNNKVQYGPMMSGFKEGLKTLSKWYSEGLLDRDFSINDVKALDNKMLNGKSGATHYLLTTGIARYLDIMKEKNPYFDLVGAPYPTLSRGEKPFIGQTDFTYLPNYAAAISTRAKNPELIVKWLDYFYSPEGIMLNNYGVENVTYKLQNGIVLYTDLVDNNSDKLARGQVLSKFTKVNGPTILDDKYAPPPAYKQQEDAYHAWSNTDAQKHRLPPFITPTVEEGKELAKVITALESLRTEMMVKMIMGAESTDDVDKYTKKMKEIGVDQVLDIYQKALARYYRR</sequence>
<evidence type="ECO:0000313" key="9">
    <source>
        <dbReference type="Proteomes" id="UP000616779"/>
    </source>
</evidence>
<keyword evidence="4" id="KW-0564">Palmitate</keyword>
<dbReference type="InterPro" id="IPR006059">
    <property type="entry name" value="SBP"/>
</dbReference>
<gene>
    <name evidence="8" type="ORF">GC098_02880</name>
</gene>
<dbReference type="Proteomes" id="UP000616779">
    <property type="component" value="Unassembled WGS sequence"/>
</dbReference>
<evidence type="ECO:0000256" key="2">
    <source>
        <dbReference type="ARBA" id="ARBA00022729"/>
    </source>
</evidence>
<accession>A0ABX1XQ47</accession>
<protein>
    <submittedName>
        <fullName evidence="8">Extracellular solute-binding protein</fullName>
    </submittedName>
</protein>
<evidence type="ECO:0000256" key="1">
    <source>
        <dbReference type="ARBA" id="ARBA00022475"/>
    </source>
</evidence>
<keyword evidence="2 7" id="KW-0732">Signal</keyword>
<evidence type="ECO:0000256" key="6">
    <source>
        <dbReference type="SAM" id="MobiDB-lite"/>
    </source>
</evidence>
<dbReference type="RefSeq" id="WP_171640818.1">
    <property type="nucleotide sequence ID" value="NZ_WHOA01000019.1"/>
</dbReference>
<dbReference type="Gene3D" id="3.40.190.10">
    <property type="entry name" value="Periplasmic binding protein-like II"/>
    <property type="match status" value="2"/>
</dbReference>
<name>A0ABX1XQ47_9BACL</name>
<proteinExistence type="predicted"/>
<feature type="region of interest" description="Disordered" evidence="6">
    <location>
        <begin position="29"/>
        <end position="56"/>
    </location>
</feature>
<evidence type="ECO:0000256" key="5">
    <source>
        <dbReference type="ARBA" id="ARBA00023288"/>
    </source>
</evidence>
<organism evidence="8 9">
    <name type="scientific">Paenibacillus phytorum</name>
    <dbReference type="NCBI Taxonomy" id="2654977"/>
    <lineage>
        <taxon>Bacteria</taxon>
        <taxon>Bacillati</taxon>
        <taxon>Bacillota</taxon>
        <taxon>Bacilli</taxon>
        <taxon>Bacillales</taxon>
        <taxon>Paenibacillaceae</taxon>
        <taxon>Paenibacillus</taxon>
    </lineage>
</organism>
<dbReference type="EMBL" id="WHOA01000019">
    <property type="protein sequence ID" value="NOU70389.1"/>
    <property type="molecule type" value="Genomic_DNA"/>
</dbReference>
<keyword evidence="3" id="KW-0472">Membrane</keyword>
<evidence type="ECO:0000256" key="4">
    <source>
        <dbReference type="ARBA" id="ARBA00023139"/>
    </source>
</evidence>
<dbReference type="PANTHER" id="PTHR43649:SF33">
    <property type="entry name" value="POLYGALACTURONAN_RHAMNOGALACTURONAN-BINDING PROTEIN YTCQ"/>
    <property type="match status" value="1"/>
</dbReference>
<reference evidence="8 9" key="1">
    <citation type="submission" date="2019-10" db="EMBL/GenBank/DDBJ databases">
        <title>Description of Paenibacillus terrestris sp. nov.</title>
        <authorList>
            <person name="Carlier A."/>
            <person name="Qi S."/>
        </authorList>
    </citation>
    <scope>NUCLEOTIDE SEQUENCE [LARGE SCALE GENOMIC DNA]</scope>
    <source>
        <strain evidence="8 9">LMG 31458</strain>
    </source>
</reference>
<comment type="caution">
    <text evidence="8">The sequence shown here is derived from an EMBL/GenBank/DDBJ whole genome shotgun (WGS) entry which is preliminary data.</text>
</comment>
<dbReference type="SUPFAM" id="SSF53850">
    <property type="entry name" value="Periplasmic binding protein-like II"/>
    <property type="match status" value="1"/>
</dbReference>
<evidence type="ECO:0000256" key="3">
    <source>
        <dbReference type="ARBA" id="ARBA00023136"/>
    </source>
</evidence>
<dbReference type="InterPro" id="IPR050490">
    <property type="entry name" value="Bact_solute-bd_prot1"/>
</dbReference>
<evidence type="ECO:0000256" key="7">
    <source>
        <dbReference type="SAM" id="SignalP"/>
    </source>
</evidence>
<feature type="compositionally biased region" description="Polar residues" evidence="6">
    <location>
        <begin position="34"/>
        <end position="52"/>
    </location>
</feature>
<dbReference type="Pfam" id="PF01547">
    <property type="entry name" value="SBP_bac_1"/>
    <property type="match status" value="1"/>
</dbReference>
<dbReference type="PANTHER" id="PTHR43649">
    <property type="entry name" value="ARABINOSE-BINDING PROTEIN-RELATED"/>
    <property type="match status" value="1"/>
</dbReference>
<keyword evidence="9" id="KW-1185">Reference proteome</keyword>
<keyword evidence="5" id="KW-0449">Lipoprotein</keyword>
<feature type="chain" id="PRO_5046876081" evidence="7">
    <location>
        <begin position="23"/>
        <end position="546"/>
    </location>
</feature>
<feature type="signal peptide" evidence="7">
    <location>
        <begin position="1"/>
        <end position="22"/>
    </location>
</feature>
<dbReference type="PROSITE" id="PS51257">
    <property type="entry name" value="PROKAR_LIPOPROTEIN"/>
    <property type="match status" value="1"/>
</dbReference>
<keyword evidence="1" id="KW-1003">Cell membrane</keyword>
<evidence type="ECO:0000313" key="8">
    <source>
        <dbReference type="EMBL" id="NOU70389.1"/>
    </source>
</evidence>